<accession>A0AAV9GN25</accession>
<feature type="region of interest" description="Disordered" evidence="1">
    <location>
        <begin position="1"/>
        <end position="42"/>
    </location>
</feature>
<evidence type="ECO:0000256" key="1">
    <source>
        <dbReference type="SAM" id="MobiDB-lite"/>
    </source>
</evidence>
<dbReference type="AlphaFoldDB" id="A0AAV9GN25"/>
<keyword evidence="3" id="KW-1185">Reference proteome</keyword>
<organism evidence="2 3">
    <name type="scientific">Podospora aff. communis PSN243</name>
    <dbReference type="NCBI Taxonomy" id="3040156"/>
    <lineage>
        <taxon>Eukaryota</taxon>
        <taxon>Fungi</taxon>
        <taxon>Dikarya</taxon>
        <taxon>Ascomycota</taxon>
        <taxon>Pezizomycotina</taxon>
        <taxon>Sordariomycetes</taxon>
        <taxon>Sordariomycetidae</taxon>
        <taxon>Sordariales</taxon>
        <taxon>Podosporaceae</taxon>
        <taxon>Podospora</taxon>
    </lineage>
</organism>
<dbReference type="Proteomes" id="UP001321760">
    <property type="component" value="Unassembled WGS sequence"/>
</dbReference>
<name>A0AAV9GN25_9PEZI</name>
<protein>
    <recommendedName>
        <fullName evidence="4">RRM domain-containing protein</fullName>
    </recommendedName>
</protein>
<gene>
    <name evidence="2" type="ORF">QBC34DRAFT_301633</name>
</gene>
<dbReference type="EMBL" id="MU865945">
    <property type="protein sequence ID" value="KAK4448056.1"/>
    <property type="molecule type" value="Genomic_DNA"/>
</dbReference>
<sequence>MALRRRNGQSITQRLTPEEQEARRQAGISPAYRGNLSIPRNHSAQIPEDENCSIFITGLPGDCTVHTVLRALHGTGVGRVYFCHINRPQDDSNRPGRTTAAAKLVFFEAASASGFLQRHANEGFAVDGYHIQAVYNRNRVAEAPERKNVTRVLIISGPKEVVHEEVLEKLFRGHFEYQMDGPVITWGETETDRCLEWRFGSYRAQAQAACLFMRQNGIFSRVKVIYGQDPCA</sequence>
<reference evidence="2" key="2">
    <citation type="submission" date="2023-05" db="EMBL/GenBank/DDBJ databases">
        <authorList>
            <consortium name="Lawrence Berkeley National Laboratory"/>
            <person name="Steindorff A."/>
            <person name="Hensen N."/>
            <person name="Bonometti L."/>
            <person name="Westerberg I."/>
            <person name="Brannstrom I.O."/>
            <person name="Guillou S."/>
            <person name="Cros-Aarteil S."/>
            <person name="Calhoun S."/>
            <person name="Haridas S."/>
            <person name="Kuo A."/>
            <person name="Mondo S."/>
            <person name="Pangilinan J."/>
            <person name="Riley R."/>
            <person name="Labutti K."/>
            <person name="Andreopoulos B."/>
            <person name="Lipzen A."/>
            <person name="Chen C."/>
            <person name="Yanf M."/>
            <person name="Daum C."/>
            <person name="Ng V."/>
            <person name="Clum A."/>
            <person name="Ohm R."/>
            <person name="Martin F."/>
            <person name="Silar P."/>
            <person name="Natvig D."/>
            <person name="Lalanne C."/>
            <person name="Gautier V."/>
            <person name="Ament-Velasquez S.L."/>
            <person name="Kruys A."/>
            <person name="Hutchinson M.I."/>
            <person name="Powell A.J."/>
            <person name="Barry K."/>
            <person name="Miller A.N."/>
            <person name="Grigoriev I.V."/>
            <person name="Debuchy R."/>
            <person name="Gladieux P."/>
            <person name="Thoren M.H."/>
            <person name="Johannesson H."/>
        </authorList>
    </citation>
    <scope>NUCLEOTIDE SEQUENCE</scope>
    <source>
        <strain evidence="2">PSN243</strain>
    </source>
</reference>
<reference evidence="2" key="1">
    <citation type="journal article" date="2023" name="Mol. Phylogenet. Evol.">
        <title>Genome-scale phylogeny and comparative genomics of the fungal order Sordariales.</title>
        <authorList>
            <person name="Hensen N."/>
            <person name="Bonometti L."/>
            <person name="Westerberg I."/>
            <person name="Brannstrom I.O."/>
            <person name="Guillou S."/>
            <person name="Cros-Aarteil S."/>
            <person name="Calhoun S."/>
            <person name="Haridas S."/>
            <person name="Kuo A."/>
            <person name="Mondo S."/>
            <person name="Pangilinan J."/>
            <person name="Riley R."/>
            <person name="LaButti K."/>
            <person name="Andreopoulos B."/>
            <person name="Lipzen A."/>
            <person name="Chen C."/>
            <person name="Yan M."/>
            <person name="Daum C."/>
            <person name="Ng V."/>
            <person name="Clum A."/>
            <person name="Steindorff A."/>
            <person name="Ohm R.A."/>
            <person name="Martin F."/>
            <person name="Silar P."/>
            <person name="Natvig D.O."/>
            <person name="Lalanne C."/>
            <person name="Gautier V."/>
            <person name="Ament-Velasquez S.L."/>
            <person name="Kruys A."/>
            <person name="Hutchinson M.I."/>
            <person name="Powell A.J."/>
            <person name="Barry K."/>
            <person name="Miller A.N."/>
            <person name="Grigoriev I.V."/>
            <person name="Debuchy R."/>
            <person name="Gladieux P."/>
            <person name="Hiltunen Thoren M."/>
            <person name="Johannesson H."/>
        </authorList>
    </citation>
    <scope>NUCLEOTIDE SEQUENCE</scope>
    <source>
        <strain evidence="2">PSN243</strain>
    </source>
</reference>
<proteinExistence type="predicted"/>
<evidence type="ECO:0000313" key="2">
    <source>
        <dbReference type="EMBL" id="KAK4448056.1"/>
    </source>
</evidence>
<comment type="caution">
    <text evidence="2">The sequence shown here is derived from an EMBL/GenBank/DDBJ whole genome shotgun (WGS) entry which is preliminary data.</text>
</comment>
<evidence type="ECO:0008006" key="4">
    <source>
        <dbReference type="Google" id="ProtNLM"/>
    </source>
</evidence>
<evidence type="ECO:0000313" key="3">
    <source>
        <dbReference type="Proteomes" id="UP001321760"/>
    </source>
</evidence>